<keyword evidence="6" id="KW-1185">Reference proteome</keyword>
<feature type="signal peptide" evidence="4">
    <location>
        <begin position="1"/>
        <end position="22"/>
    </location>
</feature>
<dbReference type="Proteomes" id="UP000262825">
    <property type="component" value="Unassembled WGS sequence"/>
</dbReference>
<evidence type="ECO:0000256" key="4">
    <source>
        <dbReference type="SAM" id="SignalP"/>
    </source>
</evidence>
<reference evidence="6" key="1">
    <citation type="submission" date="2018-06" db="EMBL/GenBank/DDBJ databases">
        <authorList>
            <person name="Guldener U."/>
        </authorList>
    </citation>
    <scope>NUCLEOTIDE SEQUENCE [LARGE SCALE GENOMIC DNA]</scope>
    <source>
        <strain evidence="6">UTAD17</strain>
    </source>
</reference>
<dbReference type="GO" id="GO:0009395">
    <property type="term" value="P:phospholipid catabolic process"/>
    <property type="evidence" value="ECO:0007669"/>
    <property type="project" value="TreeGrafter"/>
</dbReference>
<accession>A0A376B998</accession>
<keyword evidence="4" id="KW-0732">Signal</keyword>
<organism evidence="5 6">
    <name type="scientific">Saccharomycodes ludwigii</name>
    <dbReference type="NCBI Taxonomy" id="36035"/>
    <lineage>
        <taxon>Eukaryota</taxon>
        <taxon>Fungi</taxon>
        <taxon>Dikarya</taxon>
        <taxon>Ascomycota</taxon>
        <taxon>Saccharomycotina</taxon>
        <taxon>Saccharomycetes</taxon>
        <taxon>Saccharomycodales</taxon>
        <taxon>Saccharomycodaceae</taxon>
        <taxon>Saccharomycodes</taxon>
    </lineage>
</organism>
<evidence type="ECO:0000256" key="2">
    <source>
        <dbReference type="ARBA" id="ARBA00012646"/>
    </source>
</evidence>
<name>A0A376B998_9ASCO</name>
<sequence>MIFKNLATFIAAAFALIEYVNADNATTSSTASYDPRTYSTYEPSATDIAQLASNSTSLQWTTNVEGKAFNRFMVIWLENTDYDKAADNDDLNWLAEQGITLTNYWALTHPSEPNYMASVGGDYFSLNDDRFISLPKNVSTIADLLDEGGISWAEYQEDIPFSGFQGFNYSNQVTFANDYVRKHNPLMLYESVTSNSTRLSLIKNQTEFTKDLEEQKLPQYMIWTPNMLNDGHDTTIKYAGNWTRTFLEPLLENEYFMNDTLILLTFDENENYGMQNTVFSVLLGGVIPDELKGTNDDTFYDHYSQIATVEANWDLYCLGRNDVDANIFSLVAEAAGISNKEVDTTYKLNNDTYVGYLLDDQLDLPAPNVSAVNMNGKGVLPTIVDTWKSTFEEQVSASYFTPTTTTVSIGGVTNAVTLATVSFKQANSSAYINSTTATNTRGANATASSSQYVSATSGANESSTIGSASKSANGGNVINTSLSALLLGLVNALFF</sequence>
<evidence type="ECO:0000256" key="3">
    <source>
        <dbReference type="ARBA" id="ARBA00022801"/>
    </source>
</evidence>
<gene>
    <name evidence="5" type="ORF">SCODWIG_03006</name>
</gene>
<evidence type="ECO:0000256" key="1">
    <source>
        <dbReference type="ARBA" id="ARBA00000032"/>
    </source>
</evidence>
<dbReference type="OrthoDB" id="5135119at2759"/>
<dbReference type="EMBL" id="UFAJ01000620">
    <property type="protein sequence ID" value="SSD61245.1"/>
    <property type="molecule type" value="Genomic_DNA"/>
</dbReference>
<dbReference type="FunFam" id="3.40.720.10:FF:000043">
    <property type="entry name" value="Acid phosphatase PHOa"/>
    <property type="match status" value="1"/>
</dbReference>
<dbReference type="AlphaFoldDB" id="A0A376B998"/>
<dbReference type="Gene3D" id="3.40.720.10">
    <property type="entry name" value="Alkaline Phosphatase, subunit A"/>
    <property type="match status" value="1"/>
</dbReference>
<feature type="chain" id="PRO_5016598214" description="acid phosphatase" evidence="4">
    <location>
        <begin position="23"/>
        <end position="495"/>
    </location>
</feature>
<dbReference type="VEuPathDB" id="FungiDB:SCODWIG_03006"/>
<comment type="catalytic activity">
    <reaction evidence="1">
        <text>a phosphate monoester + H2O = an alcohol + phosphate</text>
        <dbReference type="Rhea" id="RHEA:15017"/>
        <dbReference type="ChEBI" id="CHEBI:15377"/>
        <dbReference type="ChEBI" id="CHEBI:30879"/>
        <dbReference type="ChEBI" id="CHEBI:43474"/>
        <dbReference type="ChEBI" id="CHEBI:67140"/>
        <dbReference type="EC" id="3.1.3.2"/>
    </reaction>
</comment>
<evidence type="ECO:0000313" key="6">
    <source>
        <dbReference type="Proteomes" id="UP000262825"/>
    </source>
</evidence>
<dbReference type="InterPro" id="IPR017850">
    <property type="entry name" value="Alkaline_phosphatase_core_sf"/>
</dbReference>
<dbReference type="InterPro" id="IPR007312">
    <property type="entry name" value="Phosphoesterase"/>
</dbReference>
<dbReference type="EC" id="3.1.3.2" evidence="2"/>
<protein>
    <recommendedName>
        <fullName evidence="2">acid phosphatase</fullName>
        <ecNumber evidence="2">3.1.3.2</ecNumber>
    </recommendedName>
</protein>
<proteinExistence type="predicted"/>
<dbReference type="PANTHER" id="PTHR31956:SF8">
    <property type="entry name" value="ACID PHOSPHATASE PHOA (AFU_ORTHOLOGUE AFUA_1G03570)"/>
    <property type="match status" value="1"/>
</dbReference>
<dbReference type="PANTHER" id="PTHR31956">
    <property type="entry name" value="NON-SPECIFIC PHOSPHOLIPASE C4-RELATED"/>
    <property type="match status" value="1"/>
</dbReference>
<evidence type="ECO:0000313" key="5">
    <source>
        <dbReference type="EMBL" id="SSD61245.1"/>
    </source>
</evidence>
<dbReference type="Pfam" id="PF04185">
    <property type="entry name" value="Phosphoesterase"/>
    <property type="match status" value="1"/>
</dbReference>
<dbReference type="GO" id="GO:0003993">
    <property type="term" value="F:acid phosphatase activity"/>
    <property type="evidence" value="ECO:0007669"/>
    <property type="project" value="UniProtKB-EC"/>
</dbReference>
<keyword evidence="3" id="KW-0378">Hydrolase</keyword>